<dbReference type="GO" id="GO:0000139">
    <property type="term" value="C:Golgi membrane"/>
    <property type="evidence" value="ECO:0007669"/>
    <property type="project" value="UniProtKB-SubCell"/>
</dbReference>
<evidence type="ECO:0000256" key="14">
    <source>
        <dbReference type="ARBA" id="ARBA00023034"/>
    </source>
</evidence>
<evidence type="ECO:0000256" key="2">
    <source>
        <dbReference type="ARBA" id="ARBA00004648"/>
    </source>
</evidence>
<protein>
    <recommendedName>
        <fullName evidence="6">protein xylosyltransferase</fullName>
        <ecNumber evidence="6">2.4.2.26</ecNumber>
    </recommendedName>
    <alternativeName>
        <fullName evidence="18">Peptide O-xylosyltransferase</fullName>
    </alternativeName>
</protein>
<keyword evidence="15" id="KW-0472">Membrane</keyword>
<evidence type="ECO:0000256" key="7">
    <source>
        <dbReference type="ARBA" id="ARBA00022676"/>
    </source>
</evidence>
<evidence type="ECO:0000256" key="9">
    <source>
        <dbReference type="ARBA" id="ARBA00022692"/>
    </source>
</evidence>
<dbReference type="Pfam" id="PF12529">
    <property type="entry name" value="Xylo_C"/>
    <property type="match status" value="1"/>
</dbReference>
<evidence type="ECO:0000256" key="10">
    <source>
        <dbReference type="ARBA" id="ARBA00022723"/>
    </source>
</evidence>
<dbReference type="InterPro" id="IPR003406">
    <property type="entry name" value="Glyco_trans_14"/>
</dbReference>
<keyword evidence="7" id="KW-0328">Glycosyltransferase</keyword>
<gene>
    <name evidence="21" type="ORF">OSB1V03_LOCUS13826</name>
</gene>
<keyword evidence="12" id="KW-0735">Signal-anchor</keyword>
<dbReference type="OrthoDB" id="2019572at2759"/>
<comment type="catalytic activity">
    <reaction evidence="19">
        <text>UDP-alpha-D-xylose + L-seryl-[protein] = 3-O-(beta-D-xylosyl)-L-seryl-[protein] + UDP + H(+)</text>
        <dbReference type="Rhea" id="RHEA:50192"/>
        <dbReference type="Rhea" id="RHEA-COMP:9863"/>
        <dbReference type="Rhea" id="RHEA-COMP:12567"/>
        <dbReference type="ChEBI" id="CHEBI:15378"/>
        <dbReference type="ChEBI" id="CHEBI:29999"/>
        <dbReference type="ChEBI" id="CHEBI:57632"/>
        <dbReference type="ChEBI" id="CHEBI:58223"/>
        <dbReference type="ChEBI" id="CHEBI:132085"/>
        <dbReference type="EC" id="2.4.2.26"/>
    </reaction>
</comment>
<evidence type="ECO:0000313" key="22">
    <source>
        <dbReference type="Proteomes" id="UP000759131"/>
    </source>
</evidence>
<keyword evidence="8" id="KW-0808">Transferase</keyword>
<keyword evidence="17" id="KW-0325">Glycoprotein</keyword>
<dbReference type="UniPathway" id="UPA00755"/>
<keyword evidence="22" id="KW-1185">Reference proteome</keyword>
<keyword evidence="9" id="KW-0812">Transmembrane</keyword>
<dbReference type="EMBL" id="CAJPIZ010012735">
    <property type="protein sequence ID" value="CAG2113859.1"/>
    <property type="molecule type" value="Genomic_DNA"/>
</dbReference>
<evidence type="ECO:0000256" key="1">
    <source>
        <dbReference type="ARBA" id="ARBA00004323"/>
    </source>
</evidence>
<dbReference type="Pfam" id="PF02485">
    <property type="entry name" value="Branch"/>
    <property type="match status" value="1"/>
</dbReference>
<evidence type="ECO:0000256" key="12">
    <source>
        <dbReference type="ARBA" id="ARBA00022968"/>
    </source>
</evidence>
<evidence type="ECO:0000256" key="4">
    <source>
        <dbReference type="ARBA" id="ARBA00005093"/>
    </source>
</evidence>
<keyword evidence="16" id="KW-1015">Disulfide bond</keyword>
<evidence type="ECO:0000256" key="8">
    <source>
        <dbReference type="ARBA" id="ARBA00022679"/>
    </source>
</evidence>
<dbReference type="InterPro" id="IPR043538">
    <property type="entry name" value="XYLT"/>
</dbReference>
<dbReference type="UniPathway" id="UPA00756"/>
<dbReference type="InterPro" id="IPR024448">
    <property type="entry name" value="XylT_C"/>
</dbReference>
<evidence type="ECO:0000256" key="17">
    <source>
        <dbReference type="ARBA" id="ARBA00023180"/>
    </source>
</evidence>
<proteinExistence type="inferred from homology"/>
<dbReference type="GO" id="GO:0015012">
    <property type="term" value="P:heparan sulfate proteoglycan biosynthetic process"/>
    <property type="evidence" value="ECO:0007669"/>
    <property type="project" value="UniProtKB-UniPathway"/>
</dbReference>
<feature type="domain" description="Xylosyltransferase C-terminal" evidence="20">
    <location>
        <begin position="224"/>
        <end position="403"/>
    </location>
</feature>
<evidence type="ECO:0000256" key="18">
    <source>
        <dbReference type="ARBA" id="ARBA00042865"/>
    </source>
</evidence>
<evidence type="ECO:0000256" key="5">
    <source>
        <dbReference type="ARBA" id="ARBA00010195"/>
    </source>
</evidence>
<evidence type="ECO:0000256" key="16">
    <source>
        <dbReference type="ARBA" id="ARBA00023157"/>
    </source>
</evidence>
<dbReference type="GO" id="GO:0005789">
    <property type="term" value="C:endoplasmic reticulum membrane"/>
    <property type="evidence" value="ECO:0007669"/>
    <property type="project" value="UniProtKB-SubCell"/>
</dbReference>
<dbReference type="PANTHER" id="PTHR46025:SF3">
    <property type="entry name" value="XYLOSYLTRANSFERASE OXT"/>
    <property type="match status" value="1"/>
</dbReference>
<evidence type="ECO:0000259" key="20">
    <source>
        <dbReference type="Pfam" id="PF12529"/>
    </source>
</evidence>
<comment type="similarity">
    <text evidence="5">Belongs to the glycosyltransferase 14 family. XylT subfamily.</text>
</comment>
<comment type="pathway">
    <text evidence="4">Glycan metabolism; heparan sulfate biosynthesis.</text>
</comment>
<dbReference type="Proteomes" id="UP000759131">
    <property type="component" value="Unassembled WGS sequence"/>
</dbReference>
<keyword evidence="11" id="KW-0256">Endoplasmic reticulum</keyword>
<dbReference type="AlphaFoldDB" id="A0A7R9L1M2"/>
<dbReference type="GO" id="GO:0030158">
    <property type="term" value="F:protein xylosyltransferase activity"/>
    <property type="evidence" value="ECO:0007669"/>
    <property type="project" value="UniProtKB-EC"/>
</dbReference>
<name>A0A7R9L1M2_9ACAR</name>
<reference evidence="21" key="1">
    <citation type="submission" date="2020-11" db="EMBL/GenBank/DDBJ databases">
        <authorList>
            <person name="Tran Van P."/>
        </authorList>
    </citation>
    <scope>NUCLEOTIDE SEQUENCE</scope>
</reference>
<comment type="pathway">
    <text evidence="3">Glycan metabolism; chondroitin sulfate biosynthesis.</text>
</comment>
<evidence type="ECO:0000313" key="21">
    <source>
        <dbReference type="EMBL" id="CAD7633429.1"/>
    </source>
</evidence>
<evidence type="ECO:0000256" key="13">
    <source>
        <dbReference type="ARBA" id="ARBA00022989"/>
    </source>
</evidence>
<accession>A0A7R9L1M2</accession>
<evidence type="ECO:0000256" key="6">
    <source>
        <dbReference type="ARBA" id="ARBA00011972"/>
    </source>
</evidence>
<sequence>MLLNSIQQIFEFNVWPNSWDFLINISESDFPLKPIKELENFLASNRKKNFVKSHGQDSQRFISKQGLDKTFYECDTHMWRVADRVLPTGIRWDGGSDWVVLSREFCHYITYEDNELLSGLKQLFKYTLLPAESFFHTVLQNSEFCATIVDNNLRLTNWRRKQGCKCQYKHIVDWCGCSPNDFKSIDWPRLLTTKSKPLFFGRKFEAIINQNIINQLEEAINKNFSQFMVSVDKYWQNDYDFRDSQPLIDDAKLTFYYAFAINSQKAIENKCQLSDVFSQIKLSKALHLSHVQEVDLYFNNDIFEGIIISYQSVVNNEFKTILNFQTLIRPINHLNNNTNKMPEKLISLTVCSDFDVKELMFRNFGCILGPFSKPIAMHKWHNMNGEPLSTTFVWIDPINTVAASYEVRVEVNATGDQPLTQRPQLNGPLRPGVWRLMVLHKWVVIADHKFLVTPLLFRNKTKATKEYAKFRYGPAFGG</sequence>
<keyword evidence="13" id="KW-1133">Transmembrane helix</keyword>
<keyword evidence="14" id="KW-0333">Golgi apparatus</keyword>
<keyword evidence="10" id="KW-0479">Metal-binding</keyword>
<evidence type="ECO:0000256" key="11">
    <source>
        <dbReference type="ARBA" id="ARBA00022824"/>
    </source>
</evidence>
<dbReference type="EMBL" id="OC867310">
    <property type="protein sequence ID" value="CAD7633429.1"/>
    <property type="molecule type" value="Genomic_DNA"/>
</dbReference>
<evidence type="ECO:0000256" key="19">
    <source>
        <dbReference type="ARBA" id="ARBA00047847"/>
    </source>
</evidence>
<dbReference type="PANTHER" id="PTHR46025">
    <property type="entry name" value="XYLOSYLTRANSFERASE OXT"/>
    <property type="match status" value="1"/>
</dbReference>
<dbReference type="GO" id="GO:0050650">
    <property type="term" value="P:chondroitin sulfate proteoglycan biosynthetic process"/>
    <property type="evidence" value="ECO:0007669"/>
    <property type="project" value="TreeGrafter"/>
</dbReference>
<dbReference type="GO" id="GO:0046872">
    <property type="term" value="F:metal ion binding"/>
    <property type="evidence" value="ECO:0007669"/>
    <property type="project" value="UniProtKB-KW"/>
</dbReference>
<comment type="subcellular location">
    <subcellularLocation>
        <location evidence="2">Endoplasmic reticulum membrane</location>
        <topology evidence="2">Single-pass type II membrane protein</topology>
    </subcellularLocation>
    <subcellularLocation>
        <location evidence="1">Golgi apparatus membrane</location>
        <topology evidence="1">Single-pass type II membrane protein</topology>
    </subcellularLocation>
</comment>
<dbReference type="EC" id="2.4.2.26" evidence="6"/>
<evidence type="ECO:0000256" key="15">
    <source>
        <dbReference type="ARBA" id="ARBA00023136"/>
    </source>
</evidence>
<organism evidence="21">
    <name type="scientific">Medioppia subpectinata</name>
    <dbReference type="NCBI Taxonomy" id="1979941"/>
    <lineage>
        <taxon>Eukaryota</taxon>
        <taxon>Metazoa</taxon>
        <taxon>Ecdysozoa</taxon>
        <taxon>Arthropoda</taxon>
        <taxon>Chelicerata</taxon>
        <taxon>Arachnida</taxon>
        <taxon>Acari</taxon>
        <taxon>Acariformes</taxon>
        <taxon>Sarcoptiformes</taxon>
        <taxon>Oribatida</taxon>
        <taxon>Brachypylina</taxon>
        <taxon>Oppioidea</taxon>
        <taxon>Oppiidae</taxon>
        <taxon>Medioppia</taxon>
    </lineage>
</organism>
<evidence type="ECO:0000256" key="3">
    <source>
        <dbReference type="ARBA" id="ARBA00004840"/>
    </source>
</evidence>